<sequence>MTRAELYQRLRELTVSHQVKVEYDVRITARAARTNSDKRETGFFTRLLMPIVMKTFGAKAFTKDQQYRIDWDAQVSR</sequence>
<dbReference type="RefSeq" id="WP_166054417.1">
    <property type="nucleotide sequence ID" value="NZ_JAAMPJ010000016.1"/>
</dbReference>
<evidence type="ECO:0000313" key="1">
    <source>
        <dbReference type="EMBL" id="NGY65559.1"/>
    </source>
</evidence>
<comment type="caution">
    <text evidence="1">The sequence shown here is derived from an EMBL/GenBank/DDBJ whole genome shotgun (WGS) entry which is preliminary data.</text>
</comment>
<proteinExistence type="predicted"/>
<dbReference type="AlphaFoldDB" id="A0A7C9W8P5"/>
<reference evidence="1 2" key="1">
    <citation type="submission" date="2020-03" db="EMBL/GenBank/DDBJ databases">
        <title>Isolation and identification of active actinomycetes.</title>
        <authorList>
            <person name="Sun X."/>
        </authorList>
    </citation>
    <scope>NUCLEOTIDE SEQUENCE [LARGE SCALE GENOMIC DNA]</scope>
    <source>
        <strain evidence="1 2">NEAU-D13</strain>
    </source>
</reference>
<organism evidence="1 2">
    <name type="scientific">Lentzea alba</name>
    <dbReference type="NCBI Taxonomy" id="2714351"/>
    <lineage>
        <taxon>Bacteria</taxon>
        <taxon>Bacillati</taxon>
        <taxon>Actinomycetota</taxon>
        <taxon>Actinomycetes</taxon>
        <taxon>Pseudonocardiales</taxon>
        <taxon>Pseudonocardiaceae</taxon>
        <taxon>Lentzea</taxon>
    </lineage>
</organism>
<dbReference type="Proteomes" id="UP000481360">
    <property type="component" value="Unassembled WGS sequence"/>
</dbReference>
<gene>
    <name evidence="1" type="ORF">G7043_42365</name>
</gene>
<accession>A0A7C9W8P5</accession>
<protein>
    <submittedName>
        <fullName evidence="1">Uncharacterized protein</fullName>
    </submittedName>
</protein>
<keyword evidence="2" id="KW-1185">Reference proteome</keyword>
<evidence type="ECO:0000313" key="2">
    <source>
        <dbReference type="Proteomes" id="UP000481360"/>
    </source>
</evidence>
<name>A0A7C9W8P5_9PSEU</name>
<dbReference type="EMBL" id="JAAMPJ010000016">
    <property type="protein sequence ID" value="NGY65559.1"/>
    <property type="molecule type" value="Genomic_DNA"/>
</dbReference>